<dbReference type="InterPro" id="IPR035958">
    <property type="entry name" value="SecB-like_sf"/>
</dbReference>
<sequence>MNEKESNTYKEYKFSRDNIQLINAHVVQITLNKKVDTWEEECINNLQAAIKLEVVDFENILAYLKVNVKVKGKKNRRVMGDILVVCKGYFIGNPEIDNDDLERLVKLQAFPQLLPYIRSAIANLSTMMEVPTIVLPTIDIIKTIQVNSDLEE</sequence>
<accession>A0A1I4QGQ6</accession>
<evidence type="ECO:0000313" key="2">
    <source>
        <dbReference type="Proteomes" id="UP000199520"/>
    </source>
</evidence>
<dbReference type="STRING" id="1123291.SAMN04490355_11002"/>
<dbReference type="Gene3D" id="3.10.420.10">
    <property type="entry name" value="SecB-like"/>
    <property type="match status" value="1"/>
</dbReference>
<name>A0A1I4QGQ6_9FIRM</name>
<reference evidence="2" key="1">
    <citation type="submission" date="2016-10" db="EMBL/GenBank/DDBJ databases">
        <authorList>
            <person name="Varghese N."/>
            <person name="Submissions S."/>
        </authorList>
    </citation>
    <scope>NUCLEOTIDE SEQUENCE [LARGE SCALE GENOMIC DNA]</scope>
    <source>
        <strain evidence="2">DSM 13327</strain>
    </source>
</reference>
<dbReference type="AlphaFoldDB" id="A0A1I4QGQ6"/>
<dbReference type="Proteomes" id="UP000199520">
    <property type="component" value="Unassembled WGS sequence"/>
</dbReference>
<dbReference type="RefSeq" id="WP_090944787.1">
    <property type="nucleotide sequence ID" value="NZ_FOTS01000100.1"/>
</dbReference>
<gene>
    <name evidence="1" type="ORF">SAMN04490355_11002</name>
</gene>
<evidence type="ECO:0000313" key="1">
    <source>
        <dbReference type="EMBL" id="SFM39197.1"/>
    </source>
</evidence>
<keyword evidence="2" id="KW-1185">Reference proteome</keyword>
<protein>
    <submittedName>
        <fullName evidence="1">Preprotein translocase subunit SecB</fullName>
    </submittedName>
</protein>
<dbReference type="EMBL" id="FOTS01000100">
    <property type="protein sequence ID" value="SFM39197.1"/>
    <property type="molecule type" value="Genomic_DNA"/>
</dbReference>
<proteinExistence type="predicted"/>
<organism evidence="1 2">
    <name type="scientific">Pelosinus propionicus DSM 13327</name>
    <dbReference type="NCBI Taxonomy" id="1123291"/>
    <lineage>
        <taxon>Bacteria</taxon>
        <taxon>Bacillati</taxon>
        <taxon>Bacillota</taxon>
        <taxon>Negativicutes</taxon>
        <taxon>Selenomonadales</taxon>
        <taxon>Sporomusaceae</taxon>
        <taxon>Pelosinus</taxon>
    </lineage>
</organism>
<dbReference type="SUPFAM" id="SSF54611">
    <property type="entry name" value="SecB-like"/>
    <property type="match status" value="1"/>
</dbReference>